<organism evidence="1 2">
    <name type="scientific">Zophobas morio</name>
    <dbReference type="NCBI Taxonomy" id="2755281"/>
    <lineage>
        <taxon>Eukaryota</taxon>
        <taxon>Metazoa</taxon>
        <taxon>Ecdysozoa</taxon>
        <taxon>Arthropoda</taxon>
        <taxon>Hexapoda</taxon>
        <taxon>Insecta</taxon>
        <taxon>Pterygota</taxon>
        <taxon>Neoptera</taxon>
        <taxon>Endopterygota</taxon>
        <taxon>Coleoptera</taxon>
        <taxon>Polyphaga</taxon>
        <taxon>Cucujiformia</taxon>
        <taxon>Tenebrionidae</taxon>
        <taxon>Zophobas</taxon>
    </lineage>
</organism>
<reference evidence="1" key="1">
    <citation type="journal article" date="2023" name="G3 (Bethesda)">
        <title>Whole genome assemblies of Zophobas morio and Tenebrio molitor.</title>
        <authorList>
            <person name="Kaur S."/>
            <person name="Stinson S.A."/>
            <person name="diCenzo G.C."/>
        </authorList>
    </citation>
    <scope>NUCLEOTIDE SEQUENCE</scope>
    <source>
        <strain evidence="1">QUZm001</strain>
    </source>
</reference>
<evidence type="ECO:0000313" key="2">
    <source>
        <dbReference type="Proteomes" id="UP001168821"/>
    </source>
</evidence>
<comment type="caution">
    <text evidence="1">The sequence shown here is derived from an EMBL/GenBank/DDBJ whole genome shotgun (WGS) entry which is preliminary data.</text>
</comment>
<accession>A0AA38I063</accession>
<protein>
    <submittedName>
        <fullName evidence="1">Uncharacterized protein</fullName>
    </submittedName>
</protein>
<sequence>MQHLRDDHSSEAMSQLIQDIKNNKVEDFKKRLPKAAIWNVGRTISLPELVLETINCNRKEIFDYLLQDCHCCIAGGLMVPNYFGKTILEVAGERKNDITHYYVRELIKHTLHLEKTIEIALNNSSRYIDEEHIATLLCYAADLPDAFDRIVLFGLPSFIQDAVFFYVFDEFPNHKVMQFKVLLTLAGINNFLFHKVLEYGFEFRMPVTYTPESDKREFGDLLISLFYLENHHLEILLGKCASEICQIFKKCAFHSSILVKEYSMCEYLCSASRNTPQYNILYQYTCESMFSIKQTIDRLTLFLENDIVNPYLIGLIEILDSIDLFCLISQTNNESTTTEIFIYLLMYGLRVKVKLLDIVYNRYGYCELFKLLLHMDIEEPDPTNLRTHSFYEYVFDLEDTSRVNIQLKNSLLNFILDINFDVEKLPEQFRCYNNKRIQHLLDYFAHPKVYELISKYAERRKLSSDTLRKIENHPQVPLLMEMARDIFRKYFRESFQITTTKMLYSFINGLPIAATHRKIITFETKLYHI</sequence>
<evidence type="ECO:0000313" key="1">
    <source>
        <dbReference type="EMBL" id="KAJ3646803.1"/>
    </source>
</evidence>
<dbReference type="Proteomes" id="UP001168821">
    <property type="component" value="Unassembled WGS sequence"/>
</dbReference>
<keyword evidence="2" id="KW-1185">Reference proteome</keyword>
<gene>
    <name evidence="1" type="ORF">Zmor_024373</name>
</gene>
<name>A0AA38I063_9CUCU</name>
<dbReference type="EMBL" id="JALNTZ010000007">
    <property type="protein sequence ID" value="KAJ3646803.1"/>
    <property type="molecule type" value="Genomic_DNA"/>
</dbReference>
<dbReference type="AlphaFoldDB" id="A0AA38I063"/>
<proteinExistence type="predicted"/>